<keyword evidence="4 6" id="KW-0472">Membrane</keyword>
<feature type="compositionally biased region" description="Polar residues" evidence="5">
    <location>
        <begin position="554"/>
        <end position="563"/>
    </location>
</feature>
<evidence type="ECO:0000256" key="4">
    <source>
        <dbReference type="ARBA" id="ARBA00023136"/>
    </source>
</evidence>
<dbReference type="Proteomes" id="UP000078113">
    <property type="component" value="Unassembled WGS sequence"/>
</dbReference>
<keyword evidence="8" id="KW-1185">Reference proteome</keyword>
<feature type="compositionally biased region" description="Low complexity" evidence="5">
    <location>
        <begin position="143"/>
        <end position="162"/>
    </location>
</feature>
<evidence type="ECO:0000256" key="2">
    <source>
        <dbReference type="ARBA" id="ARBA00022692"/>
    </source>
</evidence>
<feature type="region of interest" description="Disordered" evidence="5">
    <location>
        <begin position="30"/>
        <end position="82"/>
    </location>
</feature>
<gene>
    <name evidence="7" type="ORF">A4X09_0g1909</name>
</gene>
<dbReference type="PANTHER" id="PTHR28293:SF1">
    <property type="entry name" value="NUCLEAR RIM PROTEIN 1"/>
    <property type="match status" value="1"/>
</dbReference>
<name>A0A8X7NDE0_9BASI</name>
<proteinExistence type="predicted"/>
<organism evidence="7 8">
    <name type="scientific">Tilletia walkeri</name>
    <dbReference type="NCBI Taxonomy" id="117179"/>
    <lineage>
        <taxon>Eukaryota</taxon>
        <taxon>Fungi</taxon>
        <taxon>Dikarya</taxon>
        <taxon>Basidiomycota</taxon>
        <taxon>Ustilaginomycotina</taxon>
        <taxon>Exobasidiomycetes</taxon>
        <taxon>Tilletiales</taxon>
        <taxon>Tilletiaceae</taxon>
        <taxon>Tilletia</taxon>
    </lineage>
</organism>
<feature type="compositionally biased region" description="Acidic residues" evidence="5">
    <location>
        <begin position="673"/>
        <end position="716"/>
    </location>
</feature>
<keyword evidence="3 6" id="KW-1133">Transmembrane helix</keyword>
<feature type="compositionally biased region" description="Gly residues" evidence="5">
    <location>
        <begin position="262"/>
        <end position="274"/>
    </location>
</feature>
<evidence type="ECO:0000256" key="3">
    <source>
        <dbReference type="ARBA" id="ARBA00022989"/>
    </source>
</evidence>
<feature type="region of interest" description="Disordered" evidence="5">
    <location>
        <begin position="1"/>
        <end position="20"/>
    </location>
</feature>
<feature type="transmembrane region" description="Helical" evidence="6">
    <location>
        <begin position="209"/>
        <end position="228"/>
    </location>
</feature>
<dbReference type="AlphaFoldDB" id="A0A8X7NDE0"/>
<accession>A0A8X7NDE0</accession>
<dbReference type="GO" id="GO:0012505">
    <property type="term" value="C:endomembrane system"/>
    <property type="evidence" value="ECO:0007669"/>
    <property type="project" value="UniProtKB-SubCell"/>
</dbReference>
<dbReference type="InterPro" id="IPR018819">
    <property type="entry name" value="Nur1/Mug154"/>
</dbReference>
<dbReference type="Pfam" id="PF10332">
    <property type="entry name" value="DUF2418"/>
    <property type="match status" value="1"/>
</dbReference>
<feature type="transmembrane region" description="Helical" evidence="6">
    <location>
        <begin position="321"/>
        <end position="345"/>
    </location>
</feature>
<dbReference type="GO" id="GO:0043007">
    <property type="term" value="P:maintenance of rDNA"/>
    <property type="evidence" value="ECO:0007669"/>
    <property type="project" value="TreeGrafter"/>
</dbReference>
<evidence type="ECO:0000256" key="6">
    <source>
        <dbReference type="SAM" id="Phobius"/>
    </source>
</evidence>
<dbReference type="EMBL" id="LWDG02000051">
    <property type="protein sequence ID" value="KAE8270425.1"/>
    <property type="molecule type" value="Genomic_DNA"/>
</dbReference>
<protein>
    <submittedName>
        <fullName evidence="7">Uncharacterized protein</fullName>
    </submittedName>
</protein>
<feature type="compositionally biased region" description="Basic and acidic residues" evidence="5">
    <location>
        <begin position="576"/>
        <end position="589"/>
    </location>
</feature>
<dbReference type="GO" id="GO:0007096">
    <property type="term" value="P:regulation of exit from mitosis"/>
    <property type="evidence" value="ECO:0007669"/>
    <property type="project" value="TreeGrafter"/>
</dbReference>
<feature type="compositionally biased region" description="Low complexity" evidence="5">
    <location>
        <begin position="40"/>
        <end position="55"/>
    </location>
</feature>
<feature type="region of interest" description="Disordered" evidence="5">
    <location>
        <begin position="133"/>
        <end position="172"/>
    </location>
</feature>
<reference evidence="7" key="2">
    <citation type="journal article" date="2019" name="IMA Fungus">
        <title>Genome sequencing and comparison of five Tilletia species to identify candidate genes for the detection of regulated species infecting wheat.</title>
        <authorList>
            <person name="Nguyen H.D.T."/>
            <person name="Sultana T."/>
            <person name="Kesanakurti P."/>
            <person name="Hambleton S."/>
        </authorList>
    </citation>
    <scope>NUCLEOTIDE SEQUENCE</scope>
    <source>
        <strain evidence="7">DAOMC 236422</strain>
    </source>
</reference>
<feature type="region of interest" description="Disordered" evidence="5">
    <location>
        <begin position="638"/>
        <end position="743"/>
    </location>
</feature>
<reference evidence="7" key="1">
    <citation type="submission" date="2016-04" db="EMBL/GenBank/DDBJ databases">
        <authorList>
            <person name="Nguyen H.D."/>
            <person name="Samba Siva P."/>
            <person name="Cullis J."/>
            <person name="Levesque C.A."/>
            <person name="Hambleton S."/>
        </authorList>
    </citation>
    <scope>NUCLEOTIDE SEQUENCE</scope>
    <source>
        <strain evidence="7">DAOMC 236422</strain>
    </source>
</reference>
<feature type="compositionally biased region" description="Polar residues" evidence="5">
    <location>
        <begin position="721"/>
        <end position="734"/>
    </location>
</feature>
<comment type="subcellular location">
    <subcellularLocation>
        <location evidence="1">Endomembrane system</location>
        <topology evidence="1">Multi-pass membrane protein</topology>
    </subcellularLocation>
</comment>
<sequence length="743" mass="80175">MSERNTRTPRKTVAGSPLIRSAVQHRLAGRASDSFLAQRPPALASPSIPASPSTPYHQFAAAQRNRLFPKHQHPRLSSSSPFSIAADNSALSLDDDYGSNTSSPAYRKGTVQGFVSGVKPRASASARPGIVTLRGAGAGTGAGPSSQGTAQGGSEPQSSSSPKRNRFVRQTPLSERLKQMPMDIINTLYLRYMVDFSPTNIIYETSPTLPIVLGAALHLISLVVCVFLNPATSFSIRSGSMSSVSAAGMFKAGAAAIAAGSSGSGSGRGGGRGSGKQSLFRQGGKGAEGSSRAQTPPMMGHIPDSAVPDLRSFARARQEDWMRWTSILLTLALLLTAIGIAYKLFTSTRKYTFWMRTQSDRLRSSRAKLVTLSLDEDVEPVRLADRIRAWAMDKLRSVPLLGWFLGREEVPESAGETKMYSLETWDPPTMLLRLFCTYSPLHAFLWALSSPLFPSTSSAASVSLLSRFFALVLCPALHIAVGVQLFSLVHFFQVLLQDRTLVQSEAMHEYDEKFVFPHAMPMMRDASTMTHQAETHDFSQQLRQGGIAMPASLMSRSHQSVPNNLAPAPQSLGRAAGRDRVNASTHAEEEDHEADSSFFGSAAAASPSAAAGRVRGAGAGGSLGRAALAPRGLDASVSARHLRGGGGGGGERRSLEAGVAPRRRLADTLAEHGDEEEEEEEEDREEEMDVEEDEDEDEEEDELEEEEEEEEEEDEQHEQAGGSNIFQAGQHRSQANAARRRRA</sequence>
<feature type="region of interest" description="Disordered" evidence="5">
    <location>
        <begin position="554"/>
        <end position="600"/>
    </location>
</feature>
<evidence type="ECO:0000256" key="5">
    <source>
        <dbReference type="SAM" id="MobiDB-lite"/>
    </source>
</evidence>
<comment type="caution">
    <text evidence="7">The sequence shown here is derived from an EMBL/GenBank/DDBJ whole genome shotgun (WGS) entry which is preliminary data.</text>
</comment>
<feature type="region of interest" description="Disordered" evidence="5">
    <location>
        <begin position="261"/>
        <end position="305"/>
    </location>
</feature>
<keyword evidence="2 6" id="KW-0812">Transmembrane</keyword>
<feature type="transmembrane region" description="Helical" evidence="6">
    <location>
        <begin position="430"/>
        <end position="448"/>
    </location>
</feature>
<evidence type="ECO:0000313" key="8">
    <source>
        <dbReference type="Proteomes" id="UP000078113"/>
    </source>
</evidence>
<feature type="transmembrane region" description="Helical" evidence="6">
    <location>
        <begin position="468"/>
        <end position="492"/>
    </location>
</feature>
<dbReference type="PANTHER" id="PTHR28293">
    <property type="entry name" value="NUCLEAR RIM PROTEIN 1"/>
    <property type="match status" value="1"/>
</dbReference>
<evidence type="ECO:0000256" key="1">
    <source>
        <dbReference type="ARBA" id="ARBA00004127"/>
    </source>
</evidence>
<evidence type="ECO:0000313" key="7">
    <source>
        <dbReference type="EMBL" id="KAE8270425.1"/>
    </source>
</evidence>